<protein>
    <submittedName>
        <fullName evidence="4">Uncharacterized protein</fullName>
    </submittedName>
</protein>
<feature type="transmembrane region" description="Helical" evidence="1">
    <location>
        <begin position="432"/>
        <end position="453"/>
    </location>
</feature>
<proteinExistence type="predicted"/>
<sequence>MNFIILIIIIYILTNFVESTHFYGGTITWKPTDNTTTGSTLPIMFTQSYQWRQSAPLTYCNQSYVLNHSPQIPTGISKLICLTSNSSCGGYNALNISGYCTDFSTILDLSSSQISAVQNITVGSKFCIAFQGATWIGLQTVNCVTSASTASNTTTISTTTLSSCYNSAPRWSIGCCLDLSIRLDGLINTPPVTNIISPINVLVDTETNIKIPVIDANNDVIRCRWAQNTSLLDECGDVCGIAPASTLNSNDCILTFNSTGTIVGQYYPITLMIEDYYRESSYLPYSSIPLQFLIKIINKPSCFTKPMVSSNLSNCTPISVGVEFNFTLTIQQSCSNITIVDLFRTSPLNMYKNDLLQVGSTNIWIITETWIPTIDQIGSQVYCAIATDSNNIQSDQYCTTFTVLPVGQTLNCPTDFILNRTTTTTNTTTTSVTMLTFVTTIVASSTSMIGTVYVNDNSGLNSLNLGLILGFGLPLLLLLIALSLYCCCCQHCQFFRQIDFHYFLIYYNHLYSECVFFSGKSFRRYLKRDQNVDQQDNLPDYRHQYINDNNIVEKKYQLTYSNKIQSFTKENSHTSLSLSDVQTNYMNITKTSFLSPSSYSLPTIDVQYARYNSSATTKSMQNDSILMRDYSIQQKRHSLYTS</sequence>
<evidence type="ECO:0000313" key="4">
    <source>
        <dbReference type="EMBL" id="CAF3888042.1"/>
    </source>
</evidence>
<keyword evidence="1" id="KW-0472">Membrane</keyword>
<dbReference type="EMBL" id="CAJNOU010000479">
    <property type="protein sequence ID" value="CAF1009577.1"/>
    <property type="molecule type" value="Genomic_DNA"/>
</dbReference>
<dbReference type="Proteomes" id="UP000663874">
    <property type="component" value="Unassembled WGS sequence"/>
</dbReference>
<name>A0A819GWW4_9BILA</name>
<keyword evidence="2" id="KW-0732">Signal</keyword>
<gene>
    <name evidence="4" type="ORF">FNK824_LOCUS19904</name>
    <name evidence="3" type="ORF">SEV965_LOCUS11222</name>
</gene>
<dbReference type="EMBL" id="CAJOBE010003562">
    <property type="protein sequence ID" value="CAF3888042.1"/>
    <property type="molecule type" value="Genomic_DNA"/>
</dbReference>
<evidence type="ECO:0000313" key="3">
    <source>
        <dbReference type="EMBL" id="CAF1009577.1"/>
    </source>
</evidence>
<feature type="transmembrane region" description="Helical" evidence="1">
    <location>
        <begin position="465"/>
        <end position="485"/>
    </location>
</feature>
<reference evidence="4" key="1">
    <citation type="submission" date="2021-02" db="EMBL/GenBank/DDBJ databases">
        <authorList>
            <person name="Nowell W R."/>
        </authorList>
    </citation>
    <scope>NUCLEOTIDE SEQUENCE</scope>
</reference>
<evidence type="ECO:0000256" key="2">
    <source>
        <dbReference type="SAM" id="SignalP"/>
    </source>
</evidence>
<keyword evidence="1" id="KW-0812">Transmembrane</keyword>
<evidence type="ECO:0000313" key="5">
    <source>
        <dbReference type="Proteomes" id="UP000663874"/>
    </source>
</evidence>
<keyword evidence="1" id="KW-1133">Transmembrane helix</keyword>
<evidence type="ECO:0000256" key="1">
    <source>
        <dbReference type="SAM" id="Phobius"/>
    </source>
</evidence>
<organism evidence="4 5">
    <name type="scientific">Rotaria sordida</name>
    <dbReference type="NCBI Taxonomy" id="392033"/>
    <lineage>
        <taxon>Eukaryota</taxon>
        <taxon>Metazoa</taxon>
        <taxon>Spiralia</taxon>
        <taxon>Gnathifera</taxon>
        <taxon>Rotifera</taxon>
        <taxon>Eurotatoria</taxon>
        <taxon>Bdelloidea</taxon>
        <taxon>Philodinida</taxon>
        <taxon>Philodinidae</taxon>
        <taxon>Rotaria</taxon>
    </lineage>
</organism>
<accession>A0A819GWW4</accession>
<feature type="chain" id="PRO_5035618273" evidence="2">
    <location>
        <begin position="20"/>
        <end position="642"/>
    </location>
</feature>
<dbReference type="Proteomes" id="UP000663889">
    <property type="component" value="Unassembled WGS sequence"/>
</dbReference>
<comment type="caution">
    <text evidence="4">The sequence shown here is derived from an EMBL/GenBank/DDBJ whole genome shotgun (WGS) entry which is preliminary data.</text>
</comment>
<dbReference type="AlphaFoldDB" id="A0A819GWW4"/>
<feature type="signal peptide" evidence="2">
    <location>
        <begin position="1"/>
        <end position="19"/>
    </location>
</feature>